<keyword evidence="3" id="KW-1185">Reference proteome</keyword>
<proteinExistence type="predicted"/>
<feature type="region of interest" description="Disordered" evidence="1">
    <location>
        <begin position="28"/>
        <end position="132"/>
    </location>
</feature>
<dbReference type="AlphaFoldDB" id="A0A5B0PK82"/>
<gene>
    <name evidence="2" type="ORF">PGT21_010100</name>
</gene>
<protein>
    <recommendedName>
        <fullName evidence="4">SAM domain-containing protein</fullName>
    </recommendedName>
</protein>
<reference evidence="2 3" key="1">
    <citation type="submission" date="2019-05" db="EMBL/GenBank/DDBJ databases">
        <title>Emergence of the Ug99 lineage of the wheat stem rust pathogen through somatic hybridization.</title>
        <authorList>
            <person name="Li F."/>
            <person name="Upadhyaya N.M."/>
            <person name="Sperschneider J."/>
            <person name="Matny O."/>
            <person name="Nguyen-Phuc H."/>
            <person name="Mago R."/>
            <person name="Raley C."/>
            <person name="Miller M.E."/>
            <person name="Silverstein K.A.T."/>
            <person name="Henningsen E."/>
            <person name="Hirsch C.D."/>
            <person name="Visser B."/>
            <person name="Pretorius Z.A."/>
            <person name="Steffenson B.J."/>
            <person name="Schwessinger B."/>
            <person name="Dodds P.N."/>
            <person name="Figueroa M."/>
        </authorList>
    </citation>
    <scope>NUCLEOTIDE SEQUENCE [LARGE SCALE GENOMIC DNA]</scope>
    <source>
        <strain evidence="2">21-0</strain>
    </source>
</reference>
<evidence type="ECO:0008006" key="4">
    <source>
        <dbReference type="Google" id="ProtNLM"/>
    </source>
</evidence>
<accession>A0A5B0PK82</accession>
<dbReference type="EMBL" id="VSWC01000053">
    <property type="protein sequence ID" value="KAA1101182.1"/>
    <property type="molecule type" value="Genomic_DNA"/>
</dbReference>
<name>A0A5B0PK82_PUCGR</name>
<evidence type="ECO:0000313" key="2">
    <source>
        <dbReference type="EMBL" id="KAA1101182.1"/>
    </source>
</evidence>
<evidence type="ECO:0000256" key="1">
    <source>
        <dbReference type="SAM" id="MobiDB-lite"/>
    </source>
</evidence>
<sequence length="199" mass="21806">MTTKAAPTPIPESDALATTRIYGMVDQHRRANGGIGNCPNNNPSNLWHTATARGPPGNPIKPRGVTPNGSESKPNIRPKNNPPPPEDRRPTGLTTTTDEDELDDRQISDHMPPVMQPPQADEPQVRCPPGPALDHSPTMEEFMLKCGIHPHDRHTREILAQHRILRWEHFIMSNEGELLALGLTIGSARSLCRAAAALN</sequence>
<comment type="caution">
    <text evidence="2">The sequence shown here is derived from an EMBL/GenBank/DDBJ whole genome shotgun (WGS) entry which is preliminary data.</text>
</comment>
<organism evidence="2 3">
    <name type="scientific">Puccinia graminis f. sp. tritici</name>
    <dbReference type="NCBI Taxonomy" id="56615"/>
    <lineage>
        <taxon>Eukaryota</taxon>
        <taxon>Fungi</taxon>
        <taxon>Dikarya</taxon>
        <taxon>Basidiomycota</taxon>
        <taxon>Pucciniomycotina</taxon>
        <taxon>Pucciniomycetes</taxon>
        <taxon>Pucciniales</taxon>
        <taxon>Pucciniaceae</taxon>
        <taxon>Puccinia</taxon>
    </lineage>
</organism>
<dbReference type="OrthoDB" id="2518639at2759"/>
<dbReference type="Proteomes" id="UP000324748">
    <property type="component" value="Unassembled WGS sequence"/>
</dbReference>
<evidence type="ECO:0000313" key="3">
    <source>
        <dbReference type="Proteomes" id="UP000324748"/>
    </source>
</evidence>